<gene>
    <name evidence="1" type="ORF">SPARVUS_LOCUS1735485</name>
</gene>
<sequence length="55" mass="6082">MGPPTDPGPWAVPEFPNGQSTPGYNLYRFVSSVYHLRLVTSLGICNGFTTTSRFF</sequence>
<accession>A0ABN9AYN9</accession>
<reference evidence="1" key="1">
    <citation type="submission" date="2023-05" db="EMBL/GenBank/DDBJ databases">
        <authorList>
            <person name="Stuckert A."/>
        </authorList>
    </citation>
    <scope>NUCLEOTIDE SEQUENCE</scope>
</reference>
<name>A0ABN9AYN9_9NEOB</name>
<comment type="caution">
    <text evidence="1">The sequence shown here is derived from an EMBL/GenBank/DDBJ whole genome shotgun (WGS) entry which is preliminary data.</text>
</comment>
<dbReference type="EMBL" id="CATNWA010001495">
    <property type="protein sequence ID" value="CAI9540397.1"/>
    <property type="molecule type" value="Genomic_DNA"/>
</dbReference>
<protein>
    <submittedName>
        <fullName evidence="1">Uncharacterized protein</fullName>
    </submittedName>
</protein>
<proteinExistence type="predicted"/>
<keyword evidence="2" id="KW-1185">Reference proteome</keyword>
<evidence type="ECO:0000313" key="1">
    <source>
        <dbReference type="EMBL" id="CAI9540397.1"/>
    </source>
</evidence>
<organism evidence="1 2">
    <name type="scientific">Staurois parvus</name>
    <dbReference type="NCBI Taxonomy" id="386267"/>
    <lineage>
        <taxon>Eukaryota</taxon>
        <taxon>Metazoa</taxon>
        <taxon>Chordata</taxon>
        <taxon>Craniata</taxon>
        <taxon>Vertebrata</taxon>
        <taxon>Euteleostomi</taxon>
        <taxon>Amphibia</taxon>
        <taxon>Batrachia</taxon>
        <taxon>Anura</taxon>
        <taxon>Neobatrachia</taxon>
        <taxon>Ranoidea</taxon>
        <taxon>Ranidae</taxon>
        <taxon>Staurois</taxon>
    </lineage>
</organism>
<evidence type="ECO:0000313" key="2">
    <source>
        <dbReference type="Proteomes" id="UP001162483"/>
    </source>
</evidence>
<dbReference type="Proteomes" id="UP001162483">
    <property type="component" value="Unassembled WGS sequence"/>
</dbReference>